<dbReference type="RefSeq" id="WP_077686610.1">
    <property type="nucleotide sequence ID" value="NZ_CP019606.1"/>
</dbReference>
<evidence type="ECO:0000313" key="2">
    <source>
        <dbReference type="Proteomes" id="UP000188145"/>
    </source>
</evidence>
<dbReference type="InterPro" id="IPR043767">
    <property type="entry name" value="DUF5713"/>
</dbReference>
<proteinExistence type="predicted"/>
<dbReference type="EMBL" id="CP019606">
    <property type="protein sequence ID" value="AQP48280.1"/>
    <property type="molecule type" value="Genomic_DNA"/>
</dbReference>
<gene>
    <name evidence="1" type="ORF">BW730_12980</name>
</gene>
<dbReference type="STRING" id="1332264.BW730_12980"/>
<evidence type="ECO:0000313" key="1">
    <source>
        <dbReference type="EMBL" id="AQP48280.1"/>
    </source>
</evidence>
<sequence>MTIENPTMAGYEFLTDMYASDYFPDALVAKGEAILRELCERVEAERPADLPAIYALTHEATVRFNDLQEDFWEADSEIETAARDCIAGDFGAIADAYGFTNADLEELVAPRDW</sequence>
<dbReference type="KEGG" id="tes:BW730_12980"/>
<keyword evidence="2" id="KW-1185">Reference proteome</keyword>
<protein>
    <submittedName>
        <fullName evidence="1">Uncharacterized protein</fullName>
    </submittedName>
</protein>
<dbReference type="OrthoDB" id="8795357at2"/>
<dbReference type="Proteomes" id="UP000188145">
    <property type="component" value="Chromosome"/>
</dbReference>
<organism evidence="1 2">
    <name type="scientific">Tessaracoccus aquimaris</name>
    <dbReference type="NCBI Taxonomy" id="1332264"/>
    <lineage>
        <taxon>Bacteria</taxon>
        <taxon>Bacillati</taxon>
        <taxon>Actinomycetota</taxon>
        <taxon>Actinomycetes</taxon>
        <taxon>Propionibacteriales</taxon>
        <taxon>Propionibacteriaceae</taxon>
        <taxon>Tessaracoccus</taxon>
    </lineage>
</organism>
<name>A0A1Q2CQI0_9ACTN</name>
<dbReference type="Pfam" id="PF18977">
    <property type="entry name" value="DUF5713"/>
    <property type="match status" value="1"/>
</dbReference>
<accession>A0A1Q2CQI0</accession>
<reference evidence="2" key="1">
    <citation type="submission" date="2017-02" db="EMBL/GenBank/DDBJ databases">
        <title>Tessaracoccus aquaemaris sp. nov., isolated from the intestine of a Korean rockfish, Sebastes schlegelii, in a marine aquaculture pond.</title>
        <authorList>
            <person name="Tak E.J."/>
            <person name="Bae J.-W."/>
        </authorList>
    </citation>
    <scope>NUCLEOTIDE SEQUENCE [LARGE SCALE GENOMIC DNA]</scope>
    <source>
        <strain evidence="2">NSG39</strain>
    </source>
</reference>
<dbReference type="AlphaFoldDB" id="A0A1Q2CQI0"/>